<gene>
    <name evidence="2" type="ORF">AsFPU1_3443</name>
</gene>
<keyword evidence="3" id="KW-1185">Reference proteome</keyword>
<dbReference type="RefSeq" id="WP_124975988.1">
    <property type="nucleotide sequence ID" value="NZ_BDQK01000014.1"/>
</dbReference>
<dbReference type="SUPFAM" id="SSF88659">
    <property type="entry name" value="Sigma3 and sigma4 domains of RNA polymerase sigma factors"/>
    <property type="match status" value="1"/>
</dbReference>
<feature type="compositionally biased region" description="Polar residues" evidence="1">
    <location>
        <begin position="122"/>
        <end position="133"/>
    </location>
</feature>
<evidence type="ECO:0000256" key="1">
    <source>
        <dbReference type="SAM" id="MobiDB-lite"/>
    </source>
</evidence>
<feature type="region of interest" description="Disordered" evidence="1">
    <location>
        <begin position="114"/>
        <end position="133"/>
    </location>
</feature>
<evidence type="ECO:0000313" key="2">
    <source>
        <dbReference type="EMBL" id="GBF82020.1"/>
    </source>
</evidence>
<evidence type="ECO:0008006" key="4">
    <source>
        <dbReference type="Google" id="ProtNLM"/>
    </source>
</evidence>
<proteinExistence type="predicted"/>
<accession>A0A401IL86</accession>
<dbReference type="Proteomes" id="UP000287247">
    <property type="component" value="Unassembled WGS sequence"/>
</dbReference>
<dbReference type="OrthoDB" id="454880at2"/>
<dbReference type="AlphaFoldDB" id="A0A401IL86"/>
<dbReference type="EMBL" id="BDQK01000014">
    <property type="protein sequence ID" value="GBF82020.1"/>
    <property type="molecule type" value="Genomic_DNA"/>
</dbReference>
<sequence length="218" mass="26211">MSELDARLRKLALEAKRHPSKSRERQKYLHQLISEIQQLSQQIHLDCPSDYQGSYREIYAVALQRTYRYICENIDSYQPEKAEVMRWFKFLLKKKFPDAIGEIFNPGRNRNWSNTKRRSLDDINSSPKENIENTNNETMSLSEQIVQCIQEDPEGLFKEKKMRSNPEVNFRWLVRKRIERYSWEEIAQEVNVNVSAISNFYQRSLEKFKPKIKEYLEH</sequence>
<reference evidence="3" key="1">
    <citation type="submission" date="2017-05" db="EMBL/GenBank/DDBJ databases">
        <title>Physiological properties and genetic analysis related to exopolysaccharide production of fresh-water unicellular cyanobacterium Aphanothece sacrum, Suizenji Nori, that has been cultured as a food source in Japan.</title>
        <authorList>
            <person name="Kanesaki Y."/>
            <person name="Yoshikawa S."/>
            <person name="Ohki K."/>
        </authorList>
    </citation>
    <scope>NUCLEOTIDE SEQUENCE [LARGE SCALE GENOMIC DNA]</scope>
    <source>
        <strain evidence="3">FPU1</strain>
    </source>
</reference>
<evidence type="ECO:0000313" key="3">
    <source>
        <dbReference type="Proteomes" id="UP000287247"/>
    </source>
</evidence>
<comment type="caution">
    <text evidence="2">The sequence shown here is derived from an EMBL/GenBank/DDBJ whole genome shotgun (WGS) entry which is preliminary data.</text>
</comment>
<organism evidence="2 3">
    <name type="scientific">Aphanothece sacrum FPU1</name>
    <dbReference type="NCBI Taxonomy" id="1920663"/>
    <lineage>
        <taxon>Bacteria</taxon>
        <taxon>Bacillati</taxon>
        <taxon>Cyanobacteriota</taxon>
        <taxon>Cyanophyceae</taxon>
        <taxon>Oscillatoriophycideae</taxon>
        <taxon>Chroococcales</taxon>
        <taxon>Aphanothecaceae</taxon>
        <taxon>Aphanothece</taxon>
    </lineage>
</organism>
<name>A0A401IL86_APHSA</name>
<protein>
    <recommendedName>
        <fullName evidence="4">Sigma-70 family RNA polymerase sigma factor</fullName>
    </recommendedName>
</protein>
<dbReference type="InterPro" id="IPR013324">
    <property type="entry name" value="RNA_pol_sigma_r3/r4-like"/>
</dbReference>